<dbReference type="InParanoid" id="E3LV76"/>
<proteinExistence type="predicted"/>
<accession>E3LV76</accession>
<keyword evidence="2" id="KW-1185">Reference proteome</keyword>
<name>E3LV76_CAERE</name>
<protein>
    <recommendedName>
        <fullName evidence="3">F-box associated domain-containing protein</fullName>
    </recommendedName>
</protein>
<evidence type="ECO:0000313" key="1">
    <source>
        <dbReference type="EMBL" id="EFP12640.1"/>
    </source>
</evidence>
<dbReference type="GeneID" id="9812618"/>
<reference evidence="1" key="1">
    <citation type="submission" date="2007-07" db="EMBL/GenBank/DDBJ databases">
        <title>PCAP assembly of the Caenorhabditis remanei genome.</title>
        <authorList>
            <consortium name="The Caenorhabditis remanei Sequencing Consortium"/>
            <person name="Wilson R.K."/>
        </authorList>
    </citation>
    <scope>NUCLEOTIDE SEQUENCE [LARGE SCALE GENOMIC DNA]</scope>
    <source>
        <strain evidence="1">PB4641</strain>
    </source>
</reference>
<organism evidence="2">
    <name type="scientific">Caenorhabditis remanei</name>
    <name type="common">Caenorhabditis vulgaris</name>
    <dbReference type="NCBI Taxonomy" id="31234"/>
    <lineage>
        <taxon>Eukaryota</taxon>
        <taxon>Metazoa</taxon>
        <taxon>Ecdysozoa</taxon>
        <taxon>Nematoda</taxon>
        <taxon>Chromadorea</taxon>
        <taxon>Rhabditida</taxon>
        <taxon>Rhabditina</taxon>
        <taxon>Rhabditomorpha</taxon>
        <taxon>Rhabditoidea</taxon>
        <taxon>Rhabditidae</taxon>
        <taxon>Peloderinae</taxon>
        <taxon>Caenorhabditis</taxon>
    </lineage>
</organism>
<gene>
    <name evidence="1" type="ORF">CRE_29690</name>
</gene>
<dbReference type="AlphaFoldDB" id="E3LV76"/>
<dbReference type="OMA" id="HVATISI"/>
<sequence length="299" mass="34415">MISINTGDDDLKPVVSFSSEDLILIRAVRDGIEVIPINVFGISSFCCMRSGYFEIMANESNIQTLLLSFYNYVHEFLGPSPEYQLSVEPEGFLPKIKNVNVTKLHFRQCPRANVLEEYFSCSPNQECVFFKTWAQFEFIPQSKICDTNNLKFDCLGQPTDQILTDFNGRSLVLELTSIKESTIIEFVNQWRSNRKYQNLEFVHINLFRESYEDPLELMEEIGVKENGLAVYHFKNRLDIESKSITSIKQKSWHYVVNESTGHVATISIGTDQFHFAAWRITEKEFLVGHPIPKVPSNDA</sequence>
<dbReference type="PANTHER" id="PTHR21503:SF8">
    <property type="entry name" value="F-BOX ASSOCIATED DOMAIN-CONTAINING PROTEIN-RELATED"/>
    <property type="match status" value="1"/>
</dbReference>
<evidence type="ECO:0000313" key="2">
    <source>
        <dbReference type="Proteomes" id="UP000008281"/>
    </source>
</evidence>
<dbReference type="PANTHER" id="PTHR21503">
    <property type="entry name" value="F-BOX-CONTAINING HYPOTHETICAL PROTEIN C.ELEGANS"/>
    <property type="match status" value="1"/>
</dbReference>
<dbReference type="EMBL" id="DS268416">
    <property type="protein sequence ID" value="EFP12640.1"/>
    <property type="molecule type" value="Genomic_DNA"/>
</dbReference>
<dbReference type="CTD" id="9812618"/>
<dbReference type="KEGG" id="crq:GCK72_002655"/>
<dbReference type="HOGENOM" id="CLU_040220_3_0_1"/>
<dbReference type="RefSeq" id="XP_003112206.2">
    <property type="nucleotide sequence ID" value="XM_003112158.2"/>
</dbReference>
<evidence type="ECO:0008006" key="3">
    <source>
        <dbReference type="Google" id="ProtNLM"/>
    </source>
</evidence>
<dbReference type="Proteomes" id="UP000008281">
    <property type="component" value="Unassembled WGS sequence"/>
</dbReference>